<dbReference type="RefSeq" id="WP_275616332.1">
    <property type="nucleotide sequence ID" value="NZ_JARFVB010000009.1"/>
</dbReference>
<dbReference type="PROSITE" id="PS51257">
    <property type="entry name" value="PROKAR_LIPOPROTEIN"/>
    <property type="match status" value="1"/>
</dbReference>
<name>A0ABT5Y151_9FLAO</name>
<gene>
    <name evidence="1" type="ORF">PY092_13510</name>
</gene>
<keyword evidence="2" id="KW-1185">Reference proteome</keyword>
<reference evidence="1 2" key="1">
    <citation type="submission" date="2023-03" db="EMBL/GenBank/DDBJ databases">
        <title>Muricauda XX sp. nov. and Muricauda XXX sp. nov., two novel species isolated from Okinawa Trough.</title>
        <authorList>
            <person name="Cao W."/>
            <person name="Deng X."/>
        </authorList>
    </citation>
    <scope>NUCLEOTIDE SEQUENCE [LARGE SCALE GENOMIC DNA]</scope>
    <source>
        <strain evidence="1 2">334s03</strain>
    </source>
</reference>
<dbReference type="EMBL" id="JARFVB010000009">
    <property type="protein sequence ID" value="MDF0717174.1"/>
    <property type="molecule type" value="Genomic_DNA"/>
</dbReference>
<organism evidence="1 2">
    <name type="scientific">Flagellimonas yonaguniensis</name>
    <dbReference type="NCBI Taxonomy" id="3031325"/>
    <lineage>
        <taxon>Bacteria</taxon>
        <taxon>Pseudomonadati</taxon>
        <taxon>Bacteroidota</taxon>
        <taxon>Flavobacteriia</taxon>
        <taxon>Flavobacteriales</taxon>
        <taxon>Flavobacteriaceae</taxon>
        <taxon>Flagellimonas</taxon>
    </lineage>
</organism>
<sequence length="262" mass="27559">MKYLTQRILSITFIATALIGFQSCSEDAMPGDDETITSAELKTILTTEDIAGAADTALADLFAGNTAKSAVAKDGECYAAEYTETGFVATFNNCVLNGTENVNGTVTVTYEVGEEASSFTASYQDFYVGNIKINGTRTFEISANSGQNSVSFTVVSDMSVEMEDGAVISENGTKTFGITFGDTLESTVFSLSGTWTVVADGNTYAVETVEDLEGNASCQYLTTGTMTLSKNGLAVTVDFGNGDCDDVATIIYPNGATEEISL</sequence>
<protein>
    <recommendedName>
        <fullName evidence="3">Lipocalin-like domain-containing protein</fullName>
    </recommendedName>
</protein>
<evidence type="ECO:0008006" key="3">
    <source>
        <dbReference type="Google" id="ProtNLM"/>
    </source>
</evidence>
<dbReference type="Proteomes" id="UP001221366">
    <property type="component" value="Unassembled WGS sequence"/>
</dbReference>
<evidence type="ECO:0000313" key="1">
    <source>
        <dbReference type="EMBL" id="MDF0717174.1"/>
    </source>
</evidence>
<evidence type="ECO:0000313" key="2">
    <source>
        <dbReference type="Proteomes" id="UP001221366"/>
    </source>
</evidence>
<comment type="caution">
    <text evidence="1">The sequence shown here is derived from an EMBL/GenBank/DDBJ whole genome shotgun (WGS) entry which is preliminary data.</text>
</comment>
<accession>A0ABT5Y151</accession>
<proteinExistence type="predicted"/>